<name>A0A2S4S2H8_CITAM</name>
<reference evidence="1 2" key="1">
    <citation type="submission" date="2018-01" db="EMBL/GenBank/DDBJ databases">
        <title>Complete genome sequences of 14 Citrobacter spp. isolated from plant in Canada.</title>
        <authorList>
            <person name="Bhandare S.G."/>
            <person name="Colavecchio A."/>
            <person name="Jeukens J."/>
            <person name="Emond-Rheault J.-G."/>
            <person name="Freschi L."/>
            <person name="Hamel J."/>
            <person name="Kukavica-Ibrulj I."/>
            <person name="Levesque R."/>
            <person name="Goodridge L."/>
        </authorList>
    </citation>
    <scope>NUCLEOTIDE SEQUENCE [LARGE SCALE GENOMIC DNA]</scope>
    <source>
        <strain evidence="1 2">S1285</strain>
    </source>
</reference>
<protein>
    <submittedName>
        <fullName evidence="1">Uncharacterized protein</fullName>
    </submittedName>
</protein>
<evidence type="ECO:0000313" key="1">
    <source>
        <dbReference type="EMBL" id="POU68073.1"/>
    </source>
</evidence>
<organism evidence="1 2">
    <name type="scientific">Citrobacter amalonaticus</name>
    <dbReference type="NCBI Taxonomy" id="35703"/>
    <lineage>
        <taxon>Bacteria</taxon>
        <taxon>Pseudomonadati</taxon>
        <taxon>Pseudomonadota</taxon>
        <taxon>Gammaproteobacteria</taxon>
        <taxon>Enterobacterales</taxon>
        <taxon>Enterobacteriaceae</taxon>
        <taxon>Citrobacter</taxon>
    </lineage>
</organism>
<proteinExistence type="predicted"/>
<accession>A0A2S4S2H8</accession>
<dbReference type="RefSeq" id="WP_103774992.1">
    <property type="nucleotide sequence ID" value="NZ_PQLX01000001.1"/>
</dbReference>
<comment type="caution">
    <text evidence="1">The sequence shown here is derived from an EMBL/GenBank/DDBJ whole genome shotgun (WGS) entry which is preliminary data.</text>
</comment>
<evidence type="ECO:0000313" key="2">
    <source>
        <dbReference type="Proteomes" id="UP000237003"/>
    </source>
</evidence>
<dbReference type="EMBL" id="PQLX01000001">
    <property type="protein sequence ID" value="POU68073.1"/>
    <property type="molecule type" value="Genomic_DNA"/>
</dbReference>
<dbReference type="Proteomes" id="UP000237003">
    <property type="component" value="Unassembled WGS sequence"/>
</dbReference>
<dbReference type="AlphaFoldDB" id="A0A2S4S2H8"/>
<sequence>MLAAINSGAYVSQINRSHAPSVVLQSNNPVINKARELTENLHKLPGIPADARPEDIQKHRNNLLTCLDAVEKTGNWACQQDDRSIRPVAVGLQGIFEEALLSSLESGDVARADIIFTTANPPTPLCHSDALRTPSLLSNSVASDAGSYDTVISRVHTVPALLNHPSVNLCSIYSQERENPVDQNVYDDVCLAHPDKSKFYSLCSGVPLPDNLSGANYFVVSKDNNVNLFALRITQANKETDNCVIFTRDEQQKLKDLCDNYLDNVQAKYPGDDNLGKFMELLRQNYA</sequence>
<gene>
    <name evidence="1" type="ORF">C3430_03060</name>
</gene>